<organism evidence="3 4">
    <name type="scientific">Thermomonospora curvata (strain ATCC 19995 / DSM 43183 / JCM 3096 / KCTC 9072 / NBRC 15933 / NCIMB 10081 / Henssen B9)</name>
    <dbReference type="NCBI Taxonomy" id="471852"/>
    <lineage>
        <taxon>Bacteria</taxon>
        <taxon>Bacillati</taxon>
        <taxon>Actinomycetota</taxon>
        <taxon>Actinomycetes</taxon>
        <taxon>Streptosporangiales</taxon>
        <taxon>Thermomonosporaceae</taxon>
        <taxon>Thermomonospora</taxon>
    </lineage>
</organism>
<dbReference type="EMBL" id="CP001738">
    <property type="protein sequence ID" value="ACY99517.1"/>
    <property type="molecule type" value="Genomic_DNA"/>
</dbReference>
<dbReference type="STRING" id="471852.Tcur_3988"/>
<feature type="region of interest" description="Disordered" evidence="1">
    <location>
        <begin position="313"/>
        <end position="379"/>
    </location>
</feature>
<feature type="compositionally biased region" description="Gly residues" evidence="1">
    <location>
        <begin position="313"/>
        <end position="324"/>
    </location>
</feature>
<evidence type="ECO:0000256" key="2">
    <source>
        <dbReference type="SAM" id="Phobius"/>
    </source>
</evidence>
<name>D1AE91_THECD</name>
<evidence type="ECO:0008006" key="5">
    <source>
        <dbReference type="Google" id="ProtNLM"/>
    </source>
</evidence>
<evidence type="ECO:0000313" key="4">
    <source>
        <dbReference type="Proteomes" id="UP000001918"/>
    </source>
</evidence>
<protein>
    <recommendedName>
        <fullName evidence="5">DUF3068 domain-containing protein</fullName>
    </recommendedName>
</protein>
<feature type="compositionally biased region" description="Low complexity" evidence="1">
    <location>
        <begin position="360"/>
        <end position="370"/>
    </location>
</feature>
<sequence length="379" mass="41024">MRRPLGLVLVGLGSFLLALAPLVRFYVAGQVVRAPLNFYQATELEARDARYFDLLEGRVRSGVTLAAVNTVRGDTRANQGDNDIAVWDSITEIYDKERRKQVEFQTYRIAFDRRTGKLVNCCGAHVGGDTRVQMSGYGLLFPVADVQRQDYPVFDMSTRRALPARFDGEERIHGLNTYRFVQQIPSTKTAKIDMRPTGKMLGLRGRDARRTHRVDRYFSATITTWVDPRTGIPVKHDQNIRSTVETEDGRGRMVIAEARLVTVERDQQRNVETANDYAFKRDLVESILPLVGLVGGLVLLLGGIFLSTRAPAGGDGAAQSGGGFTRKPDGRFGTAGPPAGGPPGGNPPRKGPAGSGSSGGQAASSDAPSPVGAHRSAGS</sequence>
<dbReference type="HOGENOM" id="CLU_045231_0_0_11"/>
<reference evidence="3 4" key="1">
    <citation type="journal article" date="2011" name="Stand. Genomic Sci.">
        <title>Complete genome sequence of Thermomonospora curvata type strain (B9).</title>
        <authorList>
            <person name="Chertkov O."/>
            <person name="Sikorski J."/>
            <person name="Nolan M."/>
            <person name="Lapidus A."/>
            <person name="Lucas S."/>
            <person name="Del Rio T.G."/>
            <person name="Tice H."/>
            <person name="Cheng J.F."/>
            <person name="Goodwin L."/>
            <person name="Pitluck S."/>
            <person name="Liolios K."/>
            <person name="Ivanova N."/>
            <person name="Mavromatis K."/>
            <person name="Mikhailova N."/>
            <person name="Ovchinnikova G."/>
            <person name="Pati A."/>
            <person name="Chen A."/>
            <person name="Palaniappan K."/>
            <person name="Djao O.D."/>
            <person name="Land M."/>
            <person name="Hauser L."/>
            <person name="Chang Y.J."/>
            <person name="Jeffries C.D."/>
            <person name="Brettin T."/>
            <person name="Han C."/>
            <person name="Detter J.C."/>
            <person name="Rohde M."/>
            <person name="Goker M."/>
            <person name="Woyke T."/>
            <person name="Bristow J."/>
            <person name="Eisen J.A."/>
            <person name="Markowitz V."/>
            <person name="Hugenholtz P."/>
            <person name="Klenk H.P."/>
            <person name="Kyrpides N.C."/>
        </authorList>
    </citation>
    <scope>NUCLEOTIDE SEQUENCE [LARGE SCALE GENOMIC DNA]</scope>
    <source>
        <strain evidence="4">ATCC 19995 / DSM 43183 / JCM 3096 / KCTC 9072 / NBRC 15933 / NCIMB 10081 / Henssen B9</strain>
    </source>
</reference>
<proteinExistence type="predicted"/>
<dbReference type="RefSeq" id="WP_012854301.1">
    <property type="nucleotide sequence ID" value="NC_013510.1"/>
</dbReference>
<evidence type="ECO:0000313" key="3">
    <source>
        <dbReference type="EMBL" id="ACY99517.1"/>
    </source>
</evidence>
<evidence type="ECO:0000256" key="1">
    <source>
        <dbReference type="SAM" id="MobiDB-lite"/>
    </source>
</evidence>
<feature type="compositionally biased region" description="Pro residues" evidence="1">
    <location>
        <begin position="339"/>
        <end position="350"/>
    </location>
</feature>
<dbReference type="AlphaFoldDB" id="D1AE91"/>
<dbReference type="KEGG" id="tcu:Tcur_3988"/>
<dbReference type="Proteomes" id="UP000001918">
    <property type="component" value="Chromosome"/>
</dbReference>
<keyword evidence="4" id="KW-1185">Reference proteome</keyword>
<gene>
    <name evidence="3" type="ordered locus">Tcur_3988</name>
</gene>
<dbReference type="eggNOG" id="ENOG5031U1J">
    <property type="taxonomic scope" value="Bacteria"/>
</dbReference>
<keyword evidence="2" id="KW-0472">Membrane</keyword>
<dbReference type="InterPro" id="IPR021424">
    <property type="entry name" value="PorA"/>
</dbReference>
<keyword evidence="2" id="KW-1133">Transmembrane helix</keyword>
<keyword evidence="2" id="KW-0812">Transmembrane</keyword>
<dbReference type="Pfam" id="PF11271">
    <property type="entry name" value="PorA"/>
    <property type="match status" value="1"/>
</dbReference>
<accession>D1AE91</accession>
<feature type="transmembrane region" description="Helical" evidence="2">
    <location>
        <begin position="287"/>
        <end position="306"/>
    </location>
</feature>